<keyword evidence="1" id="KW-0472">Membrane</keyword>
<reference evidence="2 3" key="1">
    <citation type="submission" date="2015-06" db="EMBL/GenBank/DDBJ databases">
        <title>Draft genome sequence of Streptomyces leeuwenhoekii C58, which produces the novel lasso peptide, chaxapeptin.</title>
        <authorList>
            <person name="Yi Y."/>
            <person name="Hai D."/>
            <person name="Jaspars M."/>
            <person name="Sheng H."/>
            <person name="Rateb M.E."/>
            <person name="Bull A."/>
            <person name="Goodfellow M."/>
            <person name="Asenjo J.A."/>
            <person name="Ebel R."/>
        </authorList>
    </citation>
    <scope>NUCLEOTIDE SEQUENCE [LARGE SCALE GENOMIC DNA]</scope>
    <source>
        <strain evidence="2 3">C58</strain>
    </source>
</reference>
<evidence type="ECO:0000313" key="2">
    <source>
        <dbReference type="EMBL" id="KMS77836.1"/>
    </source>
</evidence>
<organism evidence="2 3">
    <name type="scientific">Streptomyces leeuwenhoekii</name>
    <dbReference type="NCBI Taxonomy" id="1437453"/>
    <lineage>
        <taxon>Bacteria</taxon>
        <taxon>Bacillati</taxon>
        <taxon>Actinomycetota</taxon>
        <taxon>Actinomycetes</taxon>
        <taxon>Kitasatosporales</taxon>
        <taxon>Streptomycetaceae</taxon>
        <taxon>Streptomyces</taxon>
    </lineage>
</organism>
<proteinExistence type="predicted"/>
<name>A0ABR5HW06_STRLW</name>
<sequence length="235" mass="24459">WCTKHADLLNKIGDWLSIASAVMGVASLLTLWCPPLAGAFALAGGALSLGALAAHGGAKLGGADVSMMDLAGDALGVVPLGKLGQVALKGTKVAMKVSKNGVKMIDRVNKIEGLERAGFQGGNIRGSRFFGISEWKEGSRHFKASGVGDRLKLAWNSHVLDTMGASIKERGLSKVIEWSPQSIKDSLQGAIRADGTLDPMSWWSRGAQIATKGPSIGWSFYTGLTGSDAPAAGSR</sequence>
<protein>
    <recommendedName>
        <fullName evidence="4">Integral Membrane Protein</fullName>
    </recommendedName>
</protein>
<feature type="transmembrane region" description="Helical" evidence="1">
    <location>
        <begin position="12"/>
        <end position="32"/>
    </location>
</feature>
<evidence type="ECO:0000256" key="1">
    <source>
        <dbReference type="SAM" id="Phobius"/>
    </source>
</evidence>
<keyword evidence="1" id="KW-0812">Transmembrane</keyword>
<evidence type="ECO:0000313" key="3">
    <source>
        <dbReference type="Proteomes" id="UP000037274"/>
    </source>
</evidence>
<feature type="non-terminal residue" evidence="2">
    <location>
        <position position="1"/>
    </location>
</feature>
<gene>
    <name evidence="2" type="ORF">ACH49_19125</name>
</gene>
<accession>A0ABR5HW06</accession>
<dbReference type="EMBL" id="LFEH01000070">
    <property type="protein sequence ID" value="KMS77836.1"/>
    <property type="molecule type" value="Genomic_DNA"/>
</dbReference>
<keyword evidence="3" id="KW-1185">Reference proteome</keyword>
<keyword evidence="1" id="KW-1133">Transmembrane helix</keyword>
<comment type="caution">
    <text evidence="2">The sequence shown here is derived from an EMBL/GenBank/DDBJ whole genome shotgun (WGS) entry which is preliminary data.</text>
</comment>
<evidence type="ECO:0008006" key="4">
    <source>
        <dbReference type="Google" id="ProtNLM"/>
    </source>
</evidence>
<dbReference type="Proteomes" id="UP000037274">
    <property type="component" value="Unassembled WGS sequence"/>
</dbReference>
<feature type="transmembrane region" description="Helical" evidence="1">
    <location>
        <begin position="38"/>
        <end position="58"/>
    </location>
</feature>